<accession>A0A182T2J8</accession>
<evidence type="ECO:0000313" key="2">
    <source>
        <dbReference type="EnsemblMetazoa" id="AMAM018341-PA"/>
    </source>
</evidence>
<dbReference type="VEuPathDB" id="VectorBase:AMAM018341"/>
<feature type="compositionally biased region" description="Polar residues" evidence="1">
    <location>
        <begin position="123"/>
        <end position="132"/>
    </location>
</feature>
<reference evidence="3" key="1">
    <citation type="submission" date="2013-09" db="EMBL/GenBank/DDBJ databases">
        <title>The Genome Sequence of Anopheles maculatus species B.</title>
        <authorList>
            <consortium name="The Broad Institute Genomics Platform"/>
            <person name="Neafsey D.E."/>
            <person name="Besansky N."/>
            <person name="Howell P."/>
            <person name="Walton C."/>
            <person name="Young S.K."/>
            <person name="Zeng Q."/>
            <person name="Gargeya S."/>
            <person name="Fitzgerald M."/>
            <person name="Haas B."/>
            <person name="Abouelleil A."/>
            <person name="Allen A.W."/>
            <person name="Alvarado L."/>
            <person name="Arachchi H.M."/>
            <person name="Berlin A.M."/>
            <person name="Chapman S.B."/>
            <person name="Gainer-Dewar J."/>
            <person name="Goldberg J."/>
            <person name="Griggs A."/>
            <person name="Gujja S."/>
            <person name="Hansen M."/>
            <person name="Howarth C."/>
            <person name="Imamovic A."/>
            <person name="Ireland A."/>
            <person name="Larimer J."/>
            <person name="McCowan C."/>
            <person name="Murphy C."/>
            <person name="Pearson M."/>
            <person name="Poon T.W."/>
            <person name="Priest M."/>
            <person name="Roberts A."/>
            <person name="Saif S."/>
            <person name="Shea T."/>
            <person name="Sisk P."/>
            <person name="Sykes S."/>
            <person name="Wortman J."/>
            <person name="Nusbaum C."/>
            <person name="Birren B."/>
        </authorList>
    </citation>
    <scope>NUCLEOTIDE SEQUENCE [LARGE SCALE GENOMIC DNA]</scope>
    <source>
        <strain evidence="3">maculatus3</strain>
    </source>
</reference>
<dbReference type="Gene3D" id="1.10.600.10">
    <property type="entry name" value="Farnesyl Diphosphate Synthase"/>
    <property type="match status" value="1"/>
</dbReference>
<reference evidence="2" key="2">
    <citation type="submission" date="2020-05" db="UniProtKB">
        <authorList>
            <consortium name="EnsemblMetazoa"/>
        </authorList>
    </citation>
    <scope>IDENTIFICATION</scope>
    <source>
        <strain evidence="2">maculatus3</strain>
    </source>
</reference>
<dbReference type="Proteomes" id="UP000075901">
    <property type="component" value="Unassembled WGS sequence"/>
</dbReference>
<dbReference type="AlphaFoldDB" id="A0A182T2J8"/>
<dbReference type="InterPro" id="IPR008949">
    <property type="entry name" value="Isoprenoid_synthase_dom_sf"/>
</dbReference>
<dbReference type="SUPFAM" id="SSF48576">
    <property type="entry name" value="Terpenoid synthases"/>
    <property type="match status" value="1"/>
</dbReference>
<dbReference type="EnsemblMetazoa" id="AMAM018341-RA">
    <property type="protein sequence ID" value="AMAM018341-PA"/>
    <property type="gene ID" value="AMAM018341"/>
</dbReference>
<sequence length="132" mass="15324">MCIKCSATANLHPCMRGYSSVHTQQPAGPIREYNIDPYILLEDELKYIFEDIRQEISRATNHQELNKIAVYYFDGQGKAFRPMVAILMAKALNYHMHNENRYARLGCHPKRQQNKRKNDHNKQTASNCVPSD</sequence>
<protein>
    <submittedName>
        <fullName evidence="2">Uncharacterized protein</fullName>
    </submittedName>
</protein>
<keyword evidence="3" id="KW-1185">Reference proteome</keyword>
<proteinExistence type="predicted"/>
<feature type="region of interest" description="Disordered" evidence="1">
    <location>
        <begin position="111"/>
        <end position="132"/>
    </location>
</feature>
<evidence type="ECO:0000256" key="1">
    <source>
        <dbReference type="SAM" id="MobiDB-lite"/>
    </source>
</evidence>
<organism evidence="2 3">
    <name type="scientific">Anopheles maculatus</name>
    <dbReference type="NCBI Taxonomy" id="74869"/>
    <lineage>
        <taxon>Eukaryota</taxon>
        <taxon>Metazoa</taxon>
        <taxon>Ecdysozoa</taxon>
        <taxon>Arthropoda</taxon>
        <taxon>Hexapoda</taxon>
        <taxon>Insecta</taxon>
        <taxon>Pterygota</taxon>
        <taxon>Neoptera</taxon>
        <taxon>Endopterygota</taxon>
        <taxon>Diptera</taxon>
        <taxon>Nematocera</taxon>
        <taxon>Culicoidea</taxon>
        <taxon>Culicidae</taxon>
        <taxon>Anophelinae</taxon>
        <taxon>Anopheles</taxon>
        <taxon>Anopheles maculatus group</taxon>
    </lineage>
</organism>
<name>A0A182T2J8_9DIPT</name>
<evidence type="ECO:0000313" key="3">
    <source>
        <dbReference type="Proteomes" id="UP000075901"/>
    </source>
</evidence>